<dbReference type="Proteomes" id="UP001549106">
    <property type="component" value="Unassembled WGS sequence"/>
</dbReference>
<dbReference type="EMBL" id="JBEPMJ010000023">
    <property type="protein sequence ID" value="MET3751554.1"/>
    <property type="molecule type" value="Genomic_DNA"/>
</dbReference>
<name>A0ABV2M512_9FIRM</name>
<dbReference type="InterPro" id="IPR005094">
    <property type="entry name" value="Endonuclease_MobA/VirD2"/>
</dbReference>
<protein>
    <recommendedName>
        <fullName evidence="1">MobA/VirD2-like nuclease domain-containing protein</fullName>
    </recommendedName>
</protein>
<proteinExistence type="predicted"/>
<evidence type="ECO:0000259" key="1">
    <source>
        <dbReference type="Pfam" id="PF03432"/>
    </source>
</evidence>
<feature type="domain" description="MobA/VirD2-like nuclease" evidence="1">
    <location>
        <begin position="30"/>
        <end position="165"/>
    </location>
</feature>
<sequence>MTKIATTRLMSLHVGKGRNISTAIADIIDYVENPQKTDFGKFIYGYECDTRLADAEFLLSKRQYANLTGRNQGVDDVIAYHLRQAFKPGEVTPEEANQIGRELALKLTKGNHAFVVCTHVDKHHVHNHIIINSTTLDCQKKFRNFWGSTWAIRRMNDKLCLEHGLSIVENPKPSREHYGTWLGNKKQPSFQEQIRIAIDAALEEKPKDFEELLKKLEAAGIEVNRERKHLRFRVPGQENYTRCDTLKGDYTEQAIKERIAGTRTVKSRHTFSKKPVSKVGLLVDIEAAIRSGKGPGYERWAKVFNLKQLSQAVLYLKEHGDMGYEDLLEKANAATTNFNTLSVQIKDLESKMNANAELQKQIVNYVKTRAVYVEYRKAGYSKKYRTAHESEILLHQAAKNHFDELGIKKLPSVKSLREEYTDVLEQKRKAYSAYKQAKNDMKELHNVRANVEYLLEISSPPQPQRSTEKSRQ</sequence>
<keyword evidence="3" id="KW-1185">Reference proteome</keyword>
<reference evidence="2 3" key="1">
    <citation type="submission" date="2024-06" db="EMBL/GenBank/DDBJ databases">
        <title>Genomic Encyclopedia of Type Strains, Phase IV (KMG-IV): sequencing the most valuable type-strain genomes for metagenomic binning, comparative biology and taxonomic classification.</title>
        <authorList>
            <person name="Goeker M."/>
        </authorList>
    </citation>
    <scope>NUCLEOTIDE SEQUENCE [LARGE SCALE GENOMIC DNA]</scope>
    <source>
        <strain evidence="2 3">DSM 29492</strain>
    </source>
</reference>
<dbReference type="Pfam" id="PF03432">
    <property type="entry name" value="Relaxase"/>
    <property type="match status" value="1"/>
</dbReference>
<comment type="caution">
    <text evidence="2">The sequence shown here is derived from an EMBL/GenBank/DDBJ whole genome shotgun (WGS) entry which is preliminary data.</text>
</comment>
<accession>A0ABV2M512</accession>
<gene>
    <name evidence="2" type="ORF">ABID24_002813</name>
</gene>
<organism evidence="2 3">
    <name type="scientific">Blautia caecimuris</name>
    <dbReference type="NCBI Taxonomy" id="1796615"/>
    <lineage>
        <taxon>Bacteria</taxon>
        <taxon>Bacillati</taxon>
        <taxon>Bacillota</taxon>
        <taxon>Clostridia</taxon>
        <taxon>Lachnospirales</taxon>
        <taxon>Lachnospiraceae</taxon>
        <taxon>Blautia</taxon>
    </lineage>
</organism>
<evidence type="ECO:0000313" key="2">
    <source>
        <dbReference type="EMBL" id="MET3751554.1"/>
    </source>
</evidence>
<evidence type="ECO:0000313" key="3">
    <source>
        <dbReference type="Proteomes" id="UP001549106"/>
    </source>
</evidence>